<dbReference type="InterPro" id="IPR036736">
    <property type="entry name" value="ACP-like_sf"/>
</dbReference>
<dbReference type="SUPFAM" id="SSF47336">
    <property type="entry name" value="ACP-like"/>
    <property type="match status" value="2"/>
</dbReference>
<feature type="domain" description="Carrier" evidence="1">
    <location>
        <begin position="92"/>
        <end position="172"/>
    </location>
</feature>
<evidence type="ECO:0000259" key="1">
    <source>
        <dbReference type="PROSITE" id="PS50075"/>
    </source>
</evidence>
<gene>
    <name evidence="2" type="ORF">GCM10010319_50380</name>
</gene>
<reference evidence="2 3" key="1">
    <citation type="journal article" date="2019" name="Int. J. Syst. Evol. Microbiol.">
        <title>The Global Catalogue of Microorganisms (GCM) 10K type strain sequencing project: providing services to taxonomists for standard genome sequencing and annotation.</title>
        <authorList>
            <consortium name="The Broad Institute Genomics Platform"/>
            <consortium name="The Broad Institute Genome Sequencing Center for Infectious Disease"/>
            <person name="Wu L."/>
            <person name="Ma J."/>
        </authorList>
    </citation>
    <scope>NUCLEOTIDE SEQUENCE [LARGE SCALE GENOMIC DNA]</scope>
    <source>
        <strain evidence="2 3">JCM 4565</strain>
    </source>
</reference>
<name>A0ABN0XKA8_9ACTN</name>
<evidence type="ECO:0000313" key="3">
    <source>
        <dbReference type="Proteomes" id="UP001500063"/>
    </source>
</evidence>
<evidence type="ECO:0000313" key="2">
    <source>
        <dbReference type="EMBL" id="GAA0366394.1"/>
    </source>
</evidence>
<protein>
    <recommendedName>
        <fullName evidence="1">Carrier domain-containing protein</fullName>
    </recommendedName>
</protein>
<dbReference type="EMBL" id="BAAABW010000026">
    <property type="protein sequence ID" value="GAA0366394.1"/>
    <property type="molecule type" value="Genomic_DNA"/>
</dbReference>
<dbReference type="Proteomes" id="UP001500063">
    <property type="component" value="Unassembled WGS sequence"/>
</dbReference>
<dbReference type="InterPro" id="IPR009081">
    <property type="entry name" value="PP-bd_ACP"/>
</dbReference>
<comment type="caution">
    <text evidence="2">The sequence shown here is derived from an EMBL/GenBank/DDBJ whole genome shotgun (WGS) entry which is preliminary data.</text>
</comment>
<accession>A0ABN0XKA8</accession>
<sequence length="188" mass="20222">MSKRTPADDPGARAVALITETLPPWAEHTAVVPSARLREDLGLDSLARVALAARISEDLGQEDAEPGHAVEEFTTLHTVGDVQDLYRRLSGAPAGDTLGRLLRLLARVGPEPLDTTRLDPSAPLRGLGLPSMVLVDFFVRIETEFAFTWDEDTSPQTFATLAALARHIDDHATPPAGTGRPAHREPAP</sequence>
<dbReference type="PROSITE" id="PS50075">
    <property type="entry name" value="CARRIER"/>
    <property type="match status" value="1"/>
</dbReference>
<proteinExistence type="predicted"/>
<dbReference type="RefSeq" id="WP_344121152.1">
    <property type="nucleotide sequence ID" value="NZ_BAAABW010000026.1"/>
</dbReference>
<dbReference type="Pfam" id="PF00550">
    <property type="entry name" value="PP-binding"/>
    <property type="match status" value="1"/>
</dbReference>
<organism evidence="2 3">
    <name type="scientific">Streptomyces blastmyceticus</name>
    <dbReference type="NCBI Taxonomy" id="68180"/>
    <lineage>
        <taxon>Bacteria</taxon>
        <taxon>Bacillati</taxon>
        <taxon>Actinomycetota</taxon>
        <taxon>Actinomycetes</taxon>
        <taxon>Kitasatosporales</taxon>
        <taxon>Streptomycetaceae</taxon>
        <taxon>Streptomyces</taxon>
    </lineage>
</organism>
<keyword evidence="3" id="KW-1185">Reference proteome</keyword>
<dbReference type="Gene3D" id="1.10.1200.10">
    <property type="entry name" value="ACP-like"/>
    <property type="match status" value="2"/>
</dbReference>